<accession>A0A9J6GR03</accession>
<comment type="caution">
    <text evidence="1">The sequence shown here is derived from an EMBL/GenBank/DDBJ whole genome shotgun (WGS) entry which is preliminary data.</text>
</comment>
<evidence type="ECO:0000313" key="1">
    <source>
        <dbReference type="EMBL" id="KAH9377153.1"/>
    </source>
</evidence>
<gene>
    <name evidence="1" type="ORF">HPB48_003141</name>
</gene>
<dbReference type="AlphaFoldDB" id="A0A9J6GR03"/>
<keyword evidence="2" id="KW-1185">Reference proteome</keyword>
<protein>
    <submittedName>
        <fullName evidence="1">Uncharacterized protein</fullName>
    </submittedName>
</protein>
<reference evidence="1 2" key="1">
    <citation type="journal article" date="2020" name="Cell">
        <title>Large-Scale Comparative Analyses of Tick Genomes Elucidate Their Genetic Diversity and Vector Capacities.</title>
        <authorList>
            <consortium name="Tick Genome and Microbiome Consortium (TIGMIC)"/>
            <person name="Jia N."/>
            <person name="Wang J."/>
            <person name="Shi W."/>
            <person name="Du L."/>
            <person name="Sun Y."/>
            <person name="Zhan W."/>
            <person name="Jiang J.F."/>
            <person name="Wang Q."/>
            <person name="Zhang B."/>
            <person name="Ji P."/>
            <person name="Bell-Sakyi L."/>
            <person name="Cui X.M."/>
            <person name="Yuan T.T."/>
            <person name="Jiang B.G."/>
            <person name="Yang W.F."/>
            <person name="Lam T.T."/>
            <person name="Chang Q.C."/>
            <person name="Ding S.J."/>
            <person name="Wang X.J."/>
            <person name="Zhu J.G."/>
            <person name="Ruan X.D."/>
            <person name="Zhao L."/>
            <person name="Wei J.T."/>
            <person name="Ye R.Z."/>
            <person name="Que T.C."/>
            <person name="Du C.H."/>
            <person name="Zhou Y.H."/>
            <person name="Cheng J.X."/>
            <person name="Dai P.F."/>
            <person name="Guo W.B."/>
            <person name="Han X.H."/>
            <person name="Huang E.J."/>
            <person name="Li L.F."/>
            <person name="Wei W."/>
            <person name="Gao Y.C."/>
            <person name="Liu J.Z."/>
            <person name="Shao H.Z."/>
            <person name="Wang X."/>
            <person name="Wang C.C."/>
            <person name="Yang T.C."/>
            <person name="Huo Q.B."/>
            <person name="Li W."/>
            <person name="Chen H.Y."/>
            <person name="Chen S.E."/>
            <person name="Zhou L.G."/>
            <person name="Ni X.B."/>
            <person name="Tian J.H."/>
            <person name="Sheng Y."/>
            <person name="Liu T."/>
            <person name="Pan Y.S."/>
            <person name="Xia L.Y."/>
            <person name="Li J."/>
            <person name="Zhao F."/>
            <person name="Cao W.C."/>
        </authorList>
    </citation>
    <scope>NUCLEOTIDE SEQUENCE [LARGE SCALE GENOMIC DNA]</scope>
    <source>
        <strain evidence="1">HaeL-2018</strain>
    </source>
</reference>
<dbReference type="VEuPathDB" id="VectorBase:HLOH_052039"/>
<proteinExistence type="predicted"/>
<dbReference type="OMA" id="HIPFVDQ"/>
<dbReference type="EMBL" id="JABSTR010000008">
    <property type="protein sequence ID" value="KAH9377153.1"/>
    <property type="molecule type" value="Genomic_DNA"/>
</dbReference>
<evidence type="ECO:0000313" key="2">
    <source>
        <dbReference type="Proteomes" id="UP000821853"/>
    </source>
</evidence>
<organism evidence="1 2">
    <name type="scientific">Haemaphysalis longicornis</name>
    <name type="common">Bush tick</name>
    <dbReference type="NCBI Taxonomy" id="44386"/>
    <lineage>
        <taxon>Eukaryota</taxon>
        <taxon>Metazoa</taxon>
        <taxon>Ecdysozoa</taxon>
        <taxon>Arthropoda</taxon>
        <taxon>Chelicerata</taxon>
        <taxon>Arachnida</taxon>
        <taxon>Acari</taxon>
        <taxon>Parasitiformes</taxon>
        <taxon>Ixodida</taxon>
        <taxon>Ixodoidea</taxon>
        <taxon>Ixodidae</taxon>
        <taxon>Haemaphysalinae</taxon>
        <taxon>Haemaphysalis</taxon>
    </lineage>
</organism>
<dbReference type="Proteomes" id="UP000821853">
    <property type="component" value="Unassembled WGS sequence"/>
</dbReference>
<name>A0A9J6GR03_HAELO</name>
<sequence>MVTIQVLQNAAVQIGRLITRIANKHHGLKGHNLLRLVQAFIISKTCVTPYLKIKKAEKEKIDRIILKATKAAVGIQWLSPQKLLEMGIHNTMDELIEAQRIAQYNTLAGAPTGRTILESLHIPFVDQNGTKATIEEDL</sequence>